<sequence length="101" mass="10957">MTRVFFLLVVLVTIQVVLCDDDSPGLPGSRGMQKVACDGDGSSGVVGDYPEGVDPSNRLRQRNQQNTNGRLQRAGNNNGNGQRSQRQRGNKKPRTTTTDSP</sequence>
<evidence type="ECO:0000256" key="1">
    <source>
        <dbReference type="SAM" id="MobiDB-lite"/>
    </source>
</evidence>
<evidence type="ECO:0008006" key="5">
    <source>
        <dbReference type="Google" id="ProtNLM"/>
    </source>
</evidence>
<dbReference type="EMBL" id="CADEPI010000377">
    <property type="protein sequence ID" value="CAB3384889.1"/>
    <property type="molecule type" value="Genomic_DNA"/>
</dbReference>
<dbReference type="Proteomes" id="UP000494165">
    <property type="component" value="Unassembled WGS sequence"/>
</dbReference>
<gene>
    <name evidence="3" type="ORF">CLODIP_2_CD04385</name>
</gene>
<evidence type="ECO:0000313" key="3">
    <source>
        <dbReference type="EMBL" id="CAB3384889.1"/>
    </source>
</evidence>
<reference evidence="3 4" key="1">
    <citation type="submission" date="2020-04" db="EMBL/GenBank/DDBJ databases">
        <authorList>
            <person name="Alioto T."/>
            <person name="Alioto T."/>
            <person name="Gomez Garrido J."/>
        </authorList>
    </citation>
    <scope>NUCLEOTIDE SEQUENCE [LARGE SCALE GENOMIC DNA]</scope>
</reference>
<evidence type="ECO:0000256" key="2">
    <source>
        <dbReference type="SAM" id="SignalP"/>
    </source>
</evidence>
<feature type="compositionally biased region" description="Low complexity" evidence="1">
    <location>
        <begin position="62"/>
        <end position="84"/>
    </location>
</feature>
<feature type="compositionally biased region" description="Low complexity" evidence="1">
    <location>
        <begin position="38"/>
        <end position="48"/>
    </location>
</feature>
<keyword evidence="4" id="KW-1185">Reference proteome</keyword>
<accession>A0A8S1DWI8</accession>
<organism evidence="3 4">
    <name type="scientific">Cloeon dipterum</name>
    <dbReference type="NCBI Taxonomy" id="197152"/>
    <lineage>
        <taxon>Eukaryota</taxon>
        <taxon>Metazoa</taxon>
        <taxon>Ecdysozoa</taxon>
        <taxon>Arthropoda</taxon>
        <taxon>Hexapoda</taxon>
        <taxon>Insecta</taxon>
        <taxon>Pterygota</taxon>
        <taxon>Palaeoptera</taxon>
        <taxon>Ephemeroptera</taxon>
        <taxon>Pisciforma</taxon>
        <taxon>Baetidae</taxon>
        <taxon>Cloeon</taxon>
    </lineage>
</organism>
<proteinExistence type="predicted"/>
<feature type="chain" id="PRO_5035899480" description="Secreted protein" evidence="2">
    <location>
        <begin position="20"/>
        <end position="101"/>
    </location>
</feature>
<name>A0A8S1DWI8_9INSE</name>
<dbReference type="AlphaFoldDB" id="A0A8S1DWI8"/>
<feature type="region of interest" description="Disordered" evidence="1">
    <location>
        <begin position="21"/>
        <end position="101"/>
    </location>
</feature>
<comment type="caution">
    <text evidence="3">The sequence shown here is derived from an EMBL/GenBank/DDBJ whole genome shotgun (WGS) entry which is preliminary data.</text>
</comment>
<protein>
    <recommendedName>
        <fullName evidence="5">Secreted protein</fullName>
    </recommendedName>
</protein>
<feature type="signal peptide" evidence="2">
    <location>
        <begin position="1"/>
        <end position="19"/>
    </location>
</feature>
<feature type="compositionally biased region" description="Basic residues" evidence="1">
    <location>
        <begin position="85"/>
        <end position="94"/>
    </location>
</feature>
<keyword evidence="2" id="KW-0732">Signal</keyword>
<evidence type="ECO:0000313" key="4">
    <source>
        <dbReference type="Proteomes" id="UP000494165"/>
    </source>
</evidence>